<dbReference type="Pfam" id="PF26374">
    <property type="entry name" value="Ulvan_lyaseC"/>
    <property type="match status" value="1"/>
</dbReference>
<dbReference type="EMBL" id="JACXAF010000004">
    <property type="protein sequence ID" value="MBD1388661.1"/>
    <property type="molecule type" value="Genomic_DNA"/>
</dbReference>
<dbReference type="Gene3D" id="2.70.98.70">
    <property type="match status" value="1"/>
</dbReference>
<comment type="subcellular location">
    <subcellularLocation>
        <location evidence="1">Cell envelope</location>
    </subcellularLocation>
</comment>
<dbReference type="RefSeq" id="WP_191143770.1">
    <property type="nucleotide sequence ID" value="NZ_JACXAF010000004.1"/>
</dbReference>
<evidence type="ECO:0000259" key="5">
    <source>
        <dbReference type="Pfam" id="PF26377"/>
    </source>
</evidence>
<accession>A0A8J6QIK6</accession>
<organism evidence="6 7">
    <name type="scientific">Neiella litorisoli</name>
    <dbReference type="NCBI Taxonomy" id="2771431"/>
    <lineage>
        <taxon>Bacteria</taxon>
        <taxon>Pseudomonadati</taxon>
        <taxon>Pseudomonadota</taxon>
        <taxon>Gammaproteobacteria</taxon>
        <taxon>Alteromonadales</taxon>
        <taxon>Echinimonadaceae</taxon>
        <taxon>Neiella</taxon>
    </lineage>
</organism>
<sequence>MNKAVLSHLAAVTLIFTAACTPNEAPPNPAKAAPSETEAAVEMERPFIWVKADERQQILNKIEQQDWAQQLFTQLKSRADKAAAKDLAERKDKLLALPLEWPDGENSAPTLVTYAKSKGNHSSDKLRWGNPREPQLAMLNGVQNGVDCGVMFYLTEQQQYAQCAADMLSLFVNALAKTKLGPESSKDGARNSGWLYQDNHLLEARVLGAQLPIIYDFVYNWLNSGGKVVDLASDQLVSFDFDAAQQVFNTYVELALNRGLLDSNWPVLESSSLVHNIHALDDPAAIERLLPFYLDTNTEHQASLKMVAEMFPQAGDIWPESLSYSRHVTSLSIYLMTLMDRIYPELKLGQRYPNIPQSLTAMYNLQFPNDAYPYNGDTHRHMAIEYQTYEMALVLARLNDNQQQAEQFGQFLAASVANGNYHRDELEPRHYAPSPYVLPLQLLWSSSQLVEPGGEQVAPMRPRTNHLPYAGMTVQRNIAKTGVAKDGLMAVVSGGSYIHGHATGMDLELYGQGYVLGIDGGKWTYGTDIHENYYRLFAAHNSVISNGASASKGGWINLGIEQVQTEAIEPDYEQPAVSELYSFATTSFNDGYNLVAPAEHQRTLALIRLSDTQGYYLDVFRARSDTPEQFHDYVYHNVADQLSLTSDNSPLPLQDDSERYQQSASLHWQYHKVYRHPGWHFFEQVKSGAPTTQSMTATFRANKLAEQPIVMRAIFPAGPEAQLTQVLAPQSKSAPRPYDKKPLPTVLMRRHGEAWTNPFVTVYESHTEQAGEQPAVQAAERLLVNGEFKGVKVSVRVAGQAKTQYILLQQDLNDEYINDALGIRFRGRFAVITVDAEQTLEHLYIGSGRSLQFQRHELRPQWDSTAAFKRF</sequence>
<evidence type="ECO:0000256" key="2">
    <source>
        <dbReference type="SAM" id="SignalP"/>
    </source>
</evidence>
<dbReference type="InterPro" id="IPR012480">
    <property type="entry name" value="Hepar_II_III_C"/>
</dbReference>
<dbReference type="AlphaFoldDB" id="A0A8J6QIK6"/>
<feature type="domain" description="Heparinase II/III-like C-terminal" evidence="3">
    <location>
        <begin position="463"/>
        <end position="607"/>
    </location>
</feature>
<proteinExistence type="predicted"/>
<keyword evidence="7" id="KW-1185">Reference proteome</keyword>
<evidence type="ECO:0000313" key="7">
    <source>
        <dbReference type="Proteomes" id="UP000638014"/>
    </source>
</evidence>
<dbReference type="Pfam" id="PF07940">
    <property type="entry name" value="Hepar_II_III_C"/>
    <property type="match status" value="1"/>
</dbReference>
<protein>
    <submittedName>
        <fullName evidence="6">Heparinase II/III family protein</fullName>
    </submittedName>
</protein>
<dbReference type="Proteomes" id="UP000638014">
    <property type="component" value="Unassembled WGS sequence"/>
</dbReference>
<feature type="chain" id="PRO_5035171833" evidence="2">
    <location>
        <begin position="19"/>
        <end position="871"/>
    </location>
</feature>
<dbReference type="GO" id="GO:0016829">
    <property type="term" value="F:lyase activity"/>
    <property type="evidence" value="ECO:0007669"/>
    <property type="project" value="InterPro"/>
</dbReference>
<keyword evidence="2" id="KW-0732">Signal</keyword>
<feature type="signal peptide" evidence="2">
    <location>
        <begin position="1"/>
        <end position="18"/>
    </location>
</feature>
<evidence type="ECO:0000259" key="3">
    <source>
        <dbReference type="Pfam" id="PF07940"/>
    </source>
</evidence>
<name>A0A8J6QIK6_9GAMM</name>
<dbReference type="InterPro" id="IPR058849">
    <property type="entry name" value="Ulvan_lyase_2nd"/>
</dbReference>
<dbReference type="InterPro" id="IPR008929">
    <property type="entry name" value="Chondroitin_lyas"/>
</dbReference>
<evidence type="ECO:0000259" key="4">
    <source>
        <dbReference type="Pfam" id="PF26374"/>
    </source>
</evidence>
<gene>
    <name evidence="6" type="ORF">IC617_04395</name>
</gene>
<dbReference type="Pfam" id="PF26377">
    <property type="entry name" value="Ulvan_lyase_2nd"/>
    <property type="match status" value="1"/>
</dbReference>
<feature type="domain" description="Endo-acting ulvan lyase 2nd" evidence="5">
    <location>
        <begin position="315"/>
        <end position="446"/>
    </location>
</feature>
<dbReference type="PROSITE" id="PS51257">
    <property type="entry name" value="PROKAR_LIPOPROTEIN"/>
    <property type="match status" value="1"/>
</dbReference>
<evidence type="ECO:0000313" key="6">
    <source>
        <dbReference type="EMBL" id="MBD1388661.1"/>
    </source>
</evidence>
<dbReference type="GO" id="GO:0030313">
    <property type="term" value="C:cell envelope"/>
    <property type="evidence" value="ECO:0007669"/>
    <property type="project" value="UniProtKB-SubCell"/>
</dbReference>
<comment type="caution">
    <text evidence="6">The sequence shown here is derived from an EMBL/GenBank/DDBJ whole genome shotgun (WGS) entry which is preliminary data.</text>
</comment>
<evidence type="ECO:0000256" key="1">
    <source>
        <dbReference type="ARBA" id="ARBA00004196"/>
    </source>
</evidence>
<reference evidence="6" key="1">
    <citation type="submission" date="2020-09" db="EMBL/GenBank/DDBJ databases">
        <title>A novel bacterium of genus Neiella, isolated from South China Sea.</title>
        <authorList>
            <person name="Huang H."/>
            <person name="Mo K."/>
            <person name="Hu Y."/>
        </authorList>
    </citation>
    <scope>NUCLEOTIDE SEQUENCE</scope>
    <source>
        <strain evidence="6">HB171785</strain>
    </source>
</reference>
<dbReference type="Gene3D" id="1.50.10.100">
    <property type="entry name" value="Chondroitin AC/alginate lyase"/>
    <property type="match status" value="1"/>
</dbReference>
<dbReference type="InterPro" id="IPR058848">
    <property type="entry name" value="Ulvan_lyase_C"/>
</dbReference>
<feature type="domain" description="Endo-acting ulvan lyase C-terminal" evidence="4">
    <location>
        <begin position="776"/>
        <end position="870"/>
    </location>
</feature>
<dbReference type="SUPFAM" id="SSF48230">
    <property type="entry name" value="Chondroitin AC/alginate lyase"/>
    <property type="match status" value="1"/>
</dbReference>